<dbReference type="SMART" id="SM00368">
    <property type="entry name" value="LRR_RI"/>
    <property type="match status" value="5"/>
</dbReference>
<dbReference type="Proteomes" id="UP000549394">
    <property type="component" value="Unassembled WGS sequence"/>
</dbReference>
<keyword evidence="2" id="KW-1185">Reference proteome</keyword>
<reference evidence="1 2" key="1">
    <citation type="submission" date="2020-08" db="EMBL/GenBank/DDBJ databases">
        <authorList>
            <person name="Hejnol A."/>
        </authorList>
    </citation>
    <scope>NUCLEOTIDE SEQUENCE [LARGE SCALE GENOMIC DNA]</scope>
</reference>
<gene>
    <name evidence="1" type="ORF">DGYR_LOCUS2974</name>
</gene>
<evidence type="ECO:0000313" key="2">
    <source>
        <dbReference type="Proteomes" id="UP000549394"/>
    </source>
</evidence>
<dbReference type="Gene3D" id="3.80.10.10">
    <property type="entry name" value="Ribonuclease Inhibitor"/>
    <property type="match status" value="4"/>
</dbReference>
<dbReference type="PANTHER" id="PTHR45690:SF4">
    <property type="entry name" value="NACHT, LRR AND PYD DOMAINS-CONTAINING PROTEIN 10"/>
    <property type="match status" value="1"/>
</dbReference>
<comment type="caution">
    <text evidence="1">The sequence shown here is derived from an EMBL/GenBank/DDBJ whole genome shotgun (WGS) entry which is preliminary data.</text>
</comment>
<dbReference type="InterPro" id="IPR032675">
    <property type="entry name" value="LRR_dom_sf"/>
</dbReference>
<organism evidence="1 2">
    <name type="scientific">Dimorphilus gyrociliatus</name>
    <dbReference type="NCBI Taxonomy" id="2664684"/>
    <lineage>
        <taxon>Eukaryota</taxon>
        <taxon>Metazoa</taxon>
        <taxon>Spiralia</taxon>
        <taxon>Lophotrochozoa</taxon>
        <taxon>Annelida</taxon>
        <taxon>Polychaeta</taxon>
        <taxon>Polychaeta incertae sedis</taxon>
        <taxon>Dinophilidae</taxon>
        <taxon>Dimorphilus</taxon>
    </lineage>
</organism>
<dbReference type="SUPFAM" id="SSF52047">
    <property type="entry name" value="RNI-like"/>
    <property type="match status" value="4"/>
</dbReference>
<accession>A0A7I8VFM0</accession>
<protein>
    <submittedName>
        <fullName evidence="1">DgyrCDS3233</fullName>
    </submittedName>
</protein>
<dbReference type="EMBL" id="CAJFCJ010000005">
    <property type="protein sequence ID" value="CAD5114085.1"/>
    <property type="molecule type" value="Genomic_DNA"/>
</dbReference>
<name>A0A7I8VFM0_9ANNE</name>
<dbReference type="InterPro" id="IPR050637">
    <property type="entry name" value="NLRP_innate_immun_reg"/>
</dbReference>
<evidence type="ECO:0000313" key="1">
    <source>
        <dbReference type="EMBL" id="CAD5114085.1"/>
    </source>
</evidence>
<proteinExistence type="predicted"/>
<sequence length="1566" mass="181053">MDPDEITKSVIKSHKEYLEKIKDINKLATIPMVLIENQKEDSELLLFSCQQYFTKYLEGKKRILIKGSFFSGKSFLYRKFLYFWSKLSTLYDEFLLLKLSIRDLNDSSTLIQSIIEQNSPIQSKELELILNNKSRDFKRPIFLLVYCAEDSNFSQDNDIEKLLRGTERPSIFKKVIVLSDLWKADLIENSYELIHEIDKLSEYHLHRFLQDVLPYKPMKSMIYATSNIDLRNSILCLIDSIRDEKPLIFKRAGEVEFSFCLSKLCTQSLFEKANTPEDVIKLLLDSVVRAESSVSEWYFLAYRSITECNYTHFHRVATDSDCDSDCKELLNLAGFREALCAQYIVNNFDDFEKIYNSKKDNETWYKKIYHVLPFVRNLDFKIYWRICIDNKPLLGKKFENLPNQLIDFIQSPQSALYIKNQSLEFSHLKMAFLIGNSLEEINLHQVDIDFKQFASYKLESLQAALKKFSLYSGRDLTISDKDIRKFLLNFNEITHLSLESLFIEHSSDISNSIMNKTLNLKCLHLNNCHMEEEEWKCISKFLTVSPFLEELDFSNNIIRGEAFEKILQSLKESKNVNNSCKLKKLLLSNCSVNYIICNLLTNSLDFLSDLVELDMSYNPGIENSNAYVMISKLLSCPNLTNVDFSNCNLKPNKVNFTMLTNPNLKLKLDGLVYCRYMAFSLNNQHDFNSIIWNRQLEYNGFEYLETLYINEAKFTNDAISIVRDAFSHNKIKNLIVTDLTSCLSQNIFDYVSEDNDLELFDLSGNILSTEAVHAIWNTLERPHSVKKLFFADCSLPFTFFRDSEGDIRFPDGVEELKLSGNRINSTDVANIILRRRLKKIWLSRCSLNVSFCEKILNGHNAVKGLASIDISYNYLGNDVIKQLLTSLHESENLDELYIYKTGITKSILLHLFQFIDKNRGLRILNSPCFDQVAQFSKSEPQIKFVKFMDDVDSINCNLIMVKTLQSVLKQVIETKVLKISEKLTPIDFLKEYLDLIISLELSITVLDIQYIKYEKEVFEKLLNLKFTDKRPTSLIVSRLRCKRNEYPIEFFTTRFLPKMAKVWQIHFHDLKTPNYSWYMNLSAVKSLRQLSVIYPYTQSDGLSFLAKPLIIQNRYINHLNLAGNVISNVTLEALKTCTHLRSLNFWKCKFQEHEPEIWKTIIEQNATTLISLDLGLSNIQNSSLEEIIGAFTELEEFPLKQLGLRACELTSNILEKLSKVLEKCKVMKLLDLSANKLTDTFLIDIGRKSFQSFQWFLKNTKPDSEALKYALNHSENIQVLSLSENKNFDNKCLKVLETWVKNSNLKELFVHDCRLTASCGLSFAKIIRKHANLNLLSASGNNIGDNDCRKILKGLKSSKITILDLDRVGMTEAIGTQLRDSVGSLKNLTYLSLNDNPLGDDCGMHLLISLIGCSNLKFLYLNNCGFTSKIEKTFLKLLKLLTKLSSLSLNGNNFEEKSYIEYLSLINCTCTKVSALSFEECKLTKNMNQVFRQSFMKLTDLEYLSLKDNPDLDEGLFEIIYVNFNYLRVRMDDSNIENSFQNVLYSYNKDVGPISTIVINPGPIRG</sequence>
<dbReference type="GO" id="GO:0005737">
    <property type="term" value="C:cytoplasm"/>
    <property type="evidence" value="ECO:0007669"/>
    <property type="project" value="TreeGrafter"/>
</dbReference>
<dbReference type="PANTHER" id="PTHR45690">
    <property type="entry name" value="NACHT, LRR AND PYD DOMAINS-CONTAINING PROTEIN 12"/>
    <property type="match status" value="1"/>
</dbReference>
<dbReference type="SMART" id="SM00365">
    <property type="entry name" value="LRR_SD22"/>
    <property type="match status" value="5"/>
</dbReference>